<reference evidence="1 2" key="1">
    <citation type="submission" date="2023-09" db="EMBL/GenBank/DDBJ databases">
        <title>Nesidiocoris tenuis whole genome shotgun sequence.</title>
        <authorList>
            <person name="Shibata T."/>
            <person name="Shimoda M."/>
            <person name="Kobayashi T."/>
            <person name="Uehara T."/>
        </authorList>
    </citation>
    <scope>NUCLEOTIDE SEQUENCE [LARGE SCALE GENOMIC DNA]</scope>
    <source>
        <strain evidence="1 2">Japan</strain>
    </source>
</reference>
<evidence type="ECO:0000313" key="2">
    <source>
        <dbReference type="Proteomes" id="UP001307889"/>
    </source>
</evidence>
<gene>
    <name evidence="1" type="ORF">NTJ_02016</name>
</gene>
<accession>A0ABN7AEB6</accession>
<protein>
    <recommendedName>
        <fullName evidence="3">Serpin domain-containing protein</fullName>
    </recommendedName>
</protein>
<organism evidence="1 2">
    <name type="scientific">Nesidiocoris tenuis</name>
    <dbReference type="NCBI Taxonomy" id="355587"/>
    <lineage>
        <taxon>Eukaryota</taxon>
        <taxon>Metazoa</taxon>
        <taxon>Ecdysozoa</taxon>
        <taxon>Arthropoda</taxon>
        <taxon>Hexapoda</taxon>
        <taxon>Insecta</taxon>
        <taxon>Pterygota</taxon>
        <taxon>Neoptera</taxon>
        <taxon>Paraneoptera</taxon>
        <taxon>Hemiptera</taxon>
        <taxon>Heteroptera</taxon>
        <taxon>Panheteroptera</taxon>
        <taxon>Cimicomorpha</taxon>
        <taxon>Miridae</taxon>
        <taxon>Dicyphina</taxon>
        <taxon>Nesidiocoris</taxon>
    </lineage>
</organism>
<keyword evidence="2" id="KW-1185">Reference proteome</keyword>
<dbReference type="Proteomes" id="UP001307889">
    <property type="component" value="Chromosome 1"/>
</dbReference>
<sequence>MAELLFFAPVADLGQCASSMKKTFNGAEAAHVRHLAFSLVTGAKHEEEIVQAAEIALNGEQKSEERSAVFTAPVLKKGETEAVAD</sequence>
<proteinExistence type="predicted"/>
<dbReference type="EMBL" id="AP028909">
    <property type="protein sequence ID" value="BES89206.1"/>
    <property type="molecule type" value="Genomic_DNA"/>
</dbReference>
<evidence type="ECO:0000313" key="1">
    <source>
        <dbReference type="EMBL" id="BES89206.1"/>
    </source>
</evidence>
<evidence type="ECO:0008006" key="3">
    <source>
        <dbReference type="Google" id="ProtNLM"/>
    </source>
</evidence>
<name>A0ABN7AEB6_9HEMI</name>